<organism evidence="1 2">
    <name type="scientific">Lindgomyces ingoldianus</name>
    <dbReference type="NCBI Taxonomy" id="673940"/>
    <lineage>
        <taxon>Eukaryota</taxon>
        <taxon>Fungi</taxon>
        <taxon>Dikarya</taxon>
        <taxon>Ascomycota</taxon>
        <taxon>Pezizomycotina</taxon>
        <taxon>Dothideomycetes</taxon>
        <taxon>Pleosporomycetidae</taxon>
        <taxon>Pleosporales</taxon>
        <taxon>Lindgomycetaceae</taxon>
        <taxon>Lindgomyces</taxon>
    </lineage>
</organism>
<dbReference type="Proteomes" id="UP000799755">
    <property type="component" value="Unassembled WGS sequence"/>
</dbReference>
<gene>
    <name evidence="1" type="ORF">BDR25DRAFT_365942</name>
</gene>
<evidence type="ECO:0000313" key="1">
    <source>
        <dbReference type="EMBL" id="KAF2472771.1"/>
    </source>
</evidence>
<dbReference type="EMBL" id="MU003501">
    <property type="protein sequence ID" value="KAF2472771.1"/>
    <property type="molecule type" value="Genomic_DNA"/>
</dbReference>
<keyword evidence="2" id="KW-1185">Reference proteome</keyword>
<protein>
    <submittedName>
        <fullName evidence="1">Cytochrome P450</fullName>
    </submittedName>
</protein>
<reference evidence="1" key="1">
    <citation type="journal article" date="2020" name="Stud. Mycol.">
        <title>101 Dothideomycetes genomes: a test case for predicting lifestyles and emergence of pathogens.</title>
        <authorList>
            <person name="Haridas S."/>
            <person name="Albert R."/>
            <person name="Binder M."/>
            <person name="Bloem J."/>
            <person name="Labutti K."/>
            <person name="Salamov A."/>
            <person name="Andreopoulos B."/>
            <person name="Baker S."/>
            <person name="Barry K."/>
            <person name="Bills G."/>
            <person name="Bluhm B."/>
            <person name="Cannon C."/>
            <person name="Castanera R."/>
            <person name="Culley D."/>
            <person name="Daum C."/>
            <person name="Ezra D."/>
            <person name="Gonzalez J."/>
            <person name="Henrissat B."/>
            <person name="Kuo A."/>
            <person name="Liang C."/>
            <person name="Lipzen A."/>
            <person name="Lutzoni F."/>
            <person name="Magnuson J."/>
            <person name="Mondo S."/>
            <person name="Nolan M."/>
            <person name="Ohm R."/>
            <person name="Pangilinan J."/>
            <person name="Park H.-J."/>
            <person name="Ramirez L."/>
            <person name="Alfaro M."/>
            <person name="Sun H."/>
            <person name="Tritt A."/>
            <person name="Yoshinaga Y."/>
            <person name="Zwiers L.-H."/>
            <person name="Turgeon B."/>
            <person name="Goodwin S."/>
            <person name="Spatafora J."/>
            <person name="Crous P."/>
            <person name="Grigoriev I."/>
        </authorList>
    </citation>
    <scope>NUCLEOTIDE SEQUENCE</scope>
    <source>
        <strain evidence="1">ATCC 200398</strain>
    </source>
</reference>
<evidence type="ECO:0000313" key="2">
    <source>
        <dbReference type="Proteomes" id="UP000799755"/>
    </source>
</evidence>
<proteinExistence type="predicted"/>
<name>A0ACB6R0R3_9PLEO</name>
<comment type="caution">
    <text evidence="1">The sequence shown here is derived from an EMBL/GenBank/DDBJ whole genome shotgun (WGS) entry which is preliminary data.</text>
</comment>
<sequence length="362" mass="40638">MLYTNLSSSLSLGSILLLTFLLICKLRAVQTHLLRCIPGPTLASLTDIPYSYWSLSGRKDFIILSLHAKYGPVVRVAPNELSFNSAQSWRDIYGGHPPFQKSALYDGAWFANLGVYGITTSRDEDQHSLMRKYLAPAFSHSALRAQEGLVAEHVDELIGWMREKSIQGSEIMDLEVWMRMCTFDITGSLAFGQGFNALKNSQHPAVRFINGSLRQVSLADALRRYPYLRNIIALVFSRTLLKLMHGMKMFESFALTTIRHRLANPLKRPDFLTRIQENLDPSSPHPIVVQIAAHAGDFMSAGSDTSNTTVGTVLNYALRSPDLYNRLTTEIRTKFKSYQDINAQDAAALPFLKLLILEALRI</sequence>
<accession>A0ACB6R0R3</accession>